<accession>A0A537JIP8</accession>
<evidence type="ECO:0000256" key="6">
    <source>
        <dbReference type="ARBA" id="ARBA00022839"/>
    </source>
</evidence>
<dbReference type="Gene3D" id="1.10.486.10">
    <property type="entry name" value="PCRA, domain 4"/>
    <property type="match status" value="1"/>
</dbReference>
<evidence type="ECO:0000259" key="16">
    <source>
        <dbReference type="PROSITE" id="PS51217"/>
    </source>
</evidence>
<name>A0A537JIP8_9BACT</name>
<dbReference type="AlphaFoldDB" id="A0A537JIP8"/>
<dbReference type="GO" id="GO:0000725">
    <property type="term" value="P:recombinational repair"/>
    <property type="evidence" value="ECO:0007669"/>
    <property type="project" value="TreeGrafter"/>
</dbReference>
<dbReference type="InterPro" id="IPR000212">
    <property type="entry name" value="DNA_helicase_UvrD/REP"/>
</dbReference>
<keyword evidence="8" id="KW-0238">DNA-binding</keyword>
<reference evidence="17 18" key="1">
    <citation type="journal article" date="2019" name="Nat. Microbiol.">
        <title>Mediterranean grassland soil C-N compound turnover is dependent on rainfall and depth, and is mediated by genomically divergent microorganisms.</title>
        <authorList>
            <person name="Diamond S."/>
            <person name="Andeer P.F."/>
            <person name="Li Z."/>
            <person name="Crits-Christoph A."/>
            <person name="Burstein D."/>
            <person name="Anantharaman K."/>
            <person name="Lane K.R."/>
            <person name="Thomas B.C."/>
            <person name="Pan C."/>
            <person name="Northen T.R."/>
            <person name="Banfield J.F."/>
        </authorList>
    </citation>
    <scope>NUCLEOTIDE SEQUENCE [LARGE SCALE GENOMIC DNA]</scope>
    <source>
        <strain evidence="17">NP_6</strain>
    </source>
</reference>
<evidence type="ECO:0000256" key="5">
    <source>
        <dbReference type="ARBA" id="ARBA00022806"/>
    </source>
</evidence>
<keyword evidence="2 14" id="KW-0547">Nucleotide-binding</keyword>
<evidence type="ECO:0000313" key="17">
    <source>
        <dbReference type="EMBL" id="TMI83360.1"/>
    </source>
</evidence>
<proteinExistence type="predicted"/>
<feature type="binding site" evidence="14">
    <location>
        <begin position="456"/>
        <end position="463"/>
    </location>
    <ligand>
        <name>ATP</name>
        <dbReference type="ChEBI" id="CHEBI:30616"/>
    </ligand>
</feature>
<sequence>MHRAAEERFTFSHALGAAAARLIFSFPRLDAATGQVRVASHYLLRVAEALTGRPARYETLGTLTDRISLGRVAGDGEALRPADWDLARVSRAVASRDPQVLRGLPGLPALVRGTLAEDRRWGRRTFTEYDGVLGAPVPPPPTLAATQLETYGLCPFKFFGERILGVREIEEPEAVETITPLDRGALLHDILDRFFSQLVRDGLVPVRAEALDECRRRLRTIADEVCTGFEKSGAVGYRFMWEVEKARILTDLEGVLSFELAEPLGFVPAYFEARFGPTPAWVTPPPGSMPRPLELPVDGRPMRFTGYIDRIDLNQRGGARVIDYKTGMIYGEKSDQFRGGQSLQLPLYIRAADAMLAHHGIAARTSEAFYYYATGKGGYKRVGFSRQTLGGPLHLLFLPAGVRPRARAAGRAKAAGSRHRRPDRDVGDRMMAAPLRDEAARLRIRTELDRNFVVEAGAGTGKTQLLVDRVESLVASGRARLAAVVAITFTEKAAAELRVKIRERIESRLHDVGAARERFRTALEDLEIAPISTIHAFAADLLRERPVEAGVDPAFTVADELSASLFRTEAWDRWLEGQKDAGGGALRELIECGVPLGHLRSVGDALLRYRDVVVVPWDGGPASRDPLDWLKAAEPQMRACIARIGTGCLVPSDAAVDALRELERTLDLFARLGDAEVRRGILSGLKLKVRGSQRNWTPGVLTWIRDRLGDLEDDLETLRAAHAHRLTAGAVNWLRGYAGVYQALKAREGVLDFDDLLLKARDLLRDNREVRAYFQRRFDAILVDEFQDTDPLQAEVVFFLAEDGARARTWDEVHLRPGKLFIVGDPKQSIYAFRRADIETYERAKEVLLRSGAVEDITANFRSAAPVLTAVNEIFQGRMRRPPDGRYQPDYVALNPSPGTQASDDSPALMLLYPGAKDPGETDVATRRRREAEVLAAFLRHHIDRGTWKIGADRRPARFGDVALLFRGMSDVGIYEEALTRCQIPYRVTSSRTFYRREEIGWLLNVLHAVEHPTDPVAVWGALRSPLFGCSDRDVYEFVAAGGGSLDYRAAAAPPAPETSAGTAAPESIAEAYAVLRDLHRARLQLSVPRMVEEVLTRTHVLETFLLLPQGEQRVANLRKVVTLARALEESGILTFRAFVHWLRDMEEEAVDEAESPTVEEGDDVVRIMSIHAAKGLEFPIVVIPDLGRGPGGRVDHLLIQRAGARAAAHVGKVRDWPIQSQDYGALKDDQDRRSGAERLRVLYVAMTRAKDALILPVFPRPAKG</sequence>
<evidence type="ECO:0000256" key="1">
    <source>
        <dbReference type="ARBA" id="ARBA00022722"/>
    </source>
</evidence>
<dbReference type="Pfam" id="PF13361">
    <property type="entry name" value="UvrD_C"/>
    <property type="match status" value="2"/>
</dbReference>
<dbReference type="InterPro" id="IPR038726">
    <property type="entry name" value="PDDEXK_AddAB-type"/>
</dbReference>
<dbReference type="GO" id="GO:0005524">
    <property type="term" value="F:ATP binding"/>
    <property type="evidence" value="ECO:0007669"/>
    <property type="project" value="UniProtKB-UniRule"/>
</dbReference>
<keyword evidence="4 14" id="KW-0378">Hydrolase</keyword>
<evidence type="ECO:0000256" key="9">
    <source>
        <dbReference type="ARBA" id="ARBA00023204"/>
    </source>
</evidence>
<dbReference type="CDD" id="cd17932">
    <property type="entry name" value="DEXQc_UvrD"/>
    <property type="match status" value="1"/>
</dbReference>
<dbReference type="InterPro" id="IPR027417">
    <property type="entry name" value="P-loop_NTPase"/>
</dbReference>
<gene>
    <name evidence="17" type="ORF">E6H03_03810</name>
</gene>
<dbReference type="PANTHER" id="PTHR11070">
    <property type="entry name" value="UVRD / RECB / PCRA DNA HELICASE FAMILY MEMBER"/>
    <property type="match status" value="1"/>
</dbReference>
<dbReference type="Pfam" id="PF00580">
    <property type="entry name" value="UvrD-helicase"/>
    <property type="match status" value="2"/>
</dbReference>
<dbReference type="EMBL" id="VBAN01000113">
    <property type="protein sequence ID" value="TMI83360.1"/>
    <property type="molecule type" value="Genomic_DNA"/>
</dbReference>
<keyword evidence="7 14" id="KW-0067">ATP-binding</keyword>
<evidence type="ECO:0000313" key="18">
    <source>
        <dbReference type="Proteomes" id="UP000318093"/>
    </source>
</evidence>
<dbReference type="GO" id="GO:0003677">
    <property type="term" value="F:DNA binding"/>
    <property type="evidence" value="ECO:0007669"/>
    <property type="project" value="UniProtKB-KW"/>
</dbReference>
<comment type="catalytic activity">
    <reaction evidence="13">
        <text>ATP + H2O = ADP + phosphate + H(+)</text>
        <dbReference type="Rhea" id="RHEA:13065"/>
        <dbReference type="ChEBI" id="CHEBI:15377"/>
        <dbReference type="ChEBI" id="CHEBI:15378"/>
        <dbReference type="ChEBI" id="CHEBI:30616"/>
        <dbReference type="ChEBI" id="CHEBI:43474"/>
        <dbReference type="ChEBI" id="CHEBI:456216"/>
        <dbReference type="EC" id="5.6.2.4"/>
    </reaction>
</comment>
<keyword evidence="1" id="KW-0540">Nuclease</keyword>
<dbReference type="PANTHER" id="PTHR11070:SF23">
    <property type="entry name" value="RECBCD ENZYME SUBUNIT RECB"/>
    <property type="match status" value="1"/>
</dbReference>
<protein>
    <recommendedName>
        <fullName evidence="12">DNA 3'-5' helicase</fullName>
        <ecNumber evidence="12">5.6.2.4</ecNumber>
    </recommendedName>
</protein>
<dbReference type="GO" id="GO:0005829">
    <property type="term" value="C:cytosol"/>
    <property type="evidence" value="ECO:0007669"/>
    <property type="project" value="TreeGrafter"/>
</dbReference>
<feature type="domain" description="UvrD-like helicase C-terminal" evidence="16">
    <location>
        <begin position="889"/>
        <end position="1176"/>
    </location>
</feature>
<dbReference type="Gene3D" id="3.90.320.10">
    <property type="match status" value="1"/>
</dbReference>
<dbReference type="SUPFAM" id="SSF52540">
    <property type="entry name" value="P-loop containing nucleoside triphosphate hydrolases"/>
    <property type="match status" value="1"/>
</dbReference>
<keyword evidence="3" id="KW-0227">DNA damage</keyword>
<dbReference type="InterPro" id="IPR014017">
    <property type="entry name" value="DNA_helicase_UvrD-like_C"/>
</dbReference>
<feature type="domain" description="UvrD-like helicase ATP-binding" evidence="15">
    <location>
        <begin position="435"/>
        <end position="864"/>
    </location>
</feature>
<feature type="non-terminal residue" evidence="17">
    <location>
        <position position="1265"/>
    </location>
</feature>
<dbReference type="Gene3D" id="3.40.50.300">
    <property type="entry name" value="P-loop containing nucleotide triphosphate hydrolases"/>
    <property type="match status" value="4"/>
</dbReference>
<dbReference type="GO" id="GO:0043138">
    <property type="term" value="F:3'-5' DNA helicase activity"/>
    <property type="evidence" value="ECO:0007669"/>
    <property type="project" value="UniProtKB-EC"/>
</dbReference>
<evidence type="ECO:0000256" key="3">
    <source>
        <dbReference type="ARBA" id="ARBA00022763"/>
    </source>
</evidence>
<dbReference type="InterPro" id="IPR011604">
    <property type="entry name" value="PDDEXK-like_dom_sf"/>
</dbReference>
<evidence type="ECO:0000256" key="8">
    <source>
        <dbReference type="ARBA" id="ARBA00023125"/>
    </source>
</evidence>
<dbReference type="PROSITE" id="PS51217">
    <property type="entry name" value="UVRD_HELICASE_CTER"/>
    <property type="match status" value="1"/>
</dbReference>
<evidence type="ECO:0000256" key="14">
    <source>
        <dbReference type="PROSITE-ProRule" id="PRU00560"/>
    </source>
</evidence>
<keyword evidence="6" id="KW-0269">Exonuclease</keyword>
<evidence type="ECO:0000256" key="12">
    <source>
        <dbReference type="ARBA" id="ARBA00034808"/>
    </source>
</evidence>
<keyword evidence="9" id="KW-0234">DNA repair</keyword>
<dbReference type="EC" id="5.6.2.4" evidence="12"/>
<evidence type="ECO:0000256" key="4">
    <source>
        <dbReference type="ARBA" id="ARBA00022801"/>
    </source>
</evidence>
<dbReference type="GO" id="GO:0009338">
    <property type="term" value="C:exodeoxyribonuclease V complex"/>
    <property type="evidence" value="ECO:0007669"/>
    <property type="project" value="TreeGrafter"/>
</dbReference>
<evidence type="ECO:0000256" key="10">
    <source>
        <dbReference type="ARBA" id="ARBA00023235"/>
    </source>
</evidence>
<evidence type="ECO:0000256" key="2">
    <source>
        <dbReference type="ARBA" id="ARBA00022741"/>
    </source>
</evidence>
<keyword evidence="5 14" id="KW-0347">Helicase</keyword>
<comment type="catalytic activity">
    <reaction evidence="11">
        <text>Couples ATP hydrolysis with the unwinding of duplex DNA by translocating in the 3'-5' direction.</text>
        <dbReference type="EC" id="5.6.2.4"/>
    </reaction>
</comment>
<evidence type="ECO:0000256" key="11">
    <source>
        <dbReference type="ARBA" id="ARBA00034617"/>
    </source>
</evidence>
<dbReference type="InterPro" id="IPR014016">
    <property type="entry name" value="UvrD-like_ATP-bd"/>
</dbReference>
<dbReference type="Pfam" id="PF12705">
    <property type="entry name" value="PDDEXK_1"/>
    <property type="match status" value="1"/>
</dbReference>
<dbReference type="Proteomes" id="UP000318093">
    <property type="component" value="Unassembled WGS sequence"/>
</dbReference>
<keyword evidence="10" id="KW-0413">Isomerase</keyword>
<dbReference type="PROSITE" id="PS51198">
    <property type="entry name" value="UVRD_HELICASE_ATP_BIND"/>
    <property type="match status" value="1"/>
</dbReference>
<dbReference type="GO" id="GO:0004527">
    <property type="term" value="F:exonuclease activity"/>
    <property type="evidence" value="ECO:0007669"/>
    <property type="project" value="UniProtKB-KW"/>
</dbReference>
<evidence type="ECO:0000256" key="13">
    <source>
        <dbReference type="ARBA" id="ARBA00048988"/>
    </source>
</evidence>
<comment type="caution">
    <text evidence="17">The sequence shown here is derived from an EMBL/GenBank/DDBJ whole genome shotgun (WGS) entry which is preliminary data.</text>
</comment>
<evidence type="ECO:0000256" key="7">
    <source>
        <dbReference type="ARBA" id="ARBA00022840"/>
    </source>
</evidence>
<evidence type="ECO:0000259" key="15">
    <source>
        <dbReference type="PROSITE" id="PS51198"/>
    </source>
</evidence>
<organism evidence="17 18">
    <name type="scientific">Candidatus Segetimicrobium genomatis</name>
    <dbReference type="NCBI Taxonomy" id="2569760"/>
    <lineage>
        <taxon>Bacteria</taxon>
        <taxon>Bacillati</taxon>
        <taxon>Candidatus Sysuimicrobiota</taxon>
        <taxon>Candidatus Sysuimicrobiia</taxon>
        <taxon>Candidatus Sysuimicrobiales</taxon>
        <taxon>Candidatus Segetimicrobiaceae</taxon>
        <taxon>Candidatus Segetimicrobium</taxon>
    </lineage>
</organism>